<feature type="domain" description="Histidine kinase" evidence="2">
    <location>
        <begin position="1"/>
        <end position="64"/>
    </location>
</feature>
<name>X1SGZ2_9ZZZZ</name>
<organism evidence="3">
    <name type="scientific">marine sediment metagenome</name>
    <dbReference type="NCBI Taxonomy" id="412755"/>
    <lineage>
        <taxon>unclassified sequences</taxon>
        <taxon>metagenomes</taxon>
        <taxon>ecological metagenomes</taxon>
    </lineage>
</organism>
<dbReference type="EMBL" id="BARW01004834">
    <property type="protein sequence ID" value="GAI67009.1"/>
    <property type="molecule type" value="Genomic_DNA"/>
</dbReference>
<accession>X1SGZ2</accession>
<sequence>DGQGMDQTMLEKALDPFFTSKSVRKVGLGLSLFREAARAAGGDLVLRSKPGRGTHVKATFRYSHIDRQPLGSMVGTLRTLIIANPDVRFRYLHEKNGEEQQFDSGQPGAESGGSPDNIKAETPLKSEHLQTI</sequence>
<evidence type="ECO:0000313" key="3">
    <source>
        <dbReference type="EMBL" id="GAI67009.1"/>
    </source>
</evidence>
<dbReference type="Gene3D" id="3.30.565.10">
    <property type="entry name" value="Histidine kinase-like ATPase, C-terminal domain"/>
    <property type="match status" value="1"/>
</dbReference>
<dbReference type="InterPro" id="IPR003594">
    <property type="entry name" value="HATPase_dom"/>
</dbReference>
<feature type="region of interest" description="Disordered" evidence="1">
    <location>
        <begin position="96"/>
        <end position="132"/>
    </location>
</feature>
<dbReference type="PROSITE" id="PS50109">
    <property type="entry name" value="HIS_KIN"/>
    <property type="match status" value="1"/>
</dbReference>
<evidence type="ECO:0000259" key="2">
    <source>
        <dbReference type="PROSITE" id="PS50109"/>
    </source>
</evidence>
<protein>
    <recommendedName>
        <fullName evidence="2">Histidine kinase domain-containing protein</fullName>
    </recommendedName>
</protein>
<reference evidence="3" key="1">
    <citation type="journal article" date="2014" name="Front. Microbiol.">
        <title>High frequency of phylogenetically diverse reductive dehalogenase-homologous genes in deep subseafloor sedimentary metagenomes.</title>
        <authorList>
            <person name="Kawai M."/>
            <person name="Futagami T."/>
            <person name="Toyoda A."/>
            <person name="Takaki Y."/>
            <person name="Nishi S."/>
            <person name="Hori S."/>
            <person name="Arai W."/>
            <person name="Tsubouchi T."/>
            <person name="Morono Y."/>
            <person name="Uchiyama I."/>
            <person name="Ito T."/>
            <person name="Fujiyama A."/>
            <person name="Inagaki F."/>
            <person name="Takami H."/>
        </authorList>
    </citation>
    <scope>NUCLEOTIDE SEQUENCE</scope>
    <source>
        <strain evidence="3">Expedition CK06-06</strain>
    </source>
</reference>
<dbReference type="InterPro" id="IPR005467">
    <property type="entry name" value="His_kinase_dom"/>
</dbReference>
<proteinExistence type="predicted"/>
<feature type="non-terminal residue" evidence="3">
    <location>
        <position position="1"/>
    </location>
</feature>
<gene>
    <name evidence="3" type="ORF">S12H4_10993</name>
</gene>
<dbReference type="AlphaFoldDB" id="X1SGZ2"/>
<comment type="caution">
    <text evidence="3">The sequence shown here is derived from an EMBL/GenBank/DDBJ whole genome shotgun (WGS) entry which is preliminary data.</text>
</comment>
<dbReference type="InterPro" id="IPR036890">
    <property type="entry name" value="HATPase_C_sf"/>
</dbReference>
<dbReference type="SUPFAM" id="SSF55874">
    <property type="entry name" value="ATPase domain of HSP90 chaperone/DNA topoisomerase II/histidine kinase"/>
    <property type="match status" value="1"/>
</dbReference>
<feature type="compositionally biased region" description="Basic and acidic residues" evidence="1">
    <location>
        <begin position="118"/>
        <end position="132"/>
    </location>
</feature>
<evidence type="ECO:0000256" key="1">
    <source>
        <dbReference type="SAM" id="MobiDB-lite"/>
    </source>
</evidence>
<dbReference type="Pfam" id="PF02518">
    <property type="entry name" value="HATPase_c"/>
    <property type="match status" value="1"/>
</dbReference>